<evidence type="ECO:0000256" key="4">
    <source>
        <dbReference type="ARBA" id="ARBA00022692"/>
    </source>
</evidence>
<keyword evidence="4 8" id="KW-0812">Transmembrane</keyword>
<keyword evidence="10" id="KW-1185">Reference proteome</keyword>
<feature type="region of interest" description="Disordered" evidence="7">
    <location>
        <begin position="1"/>
        <end position="20"/>
    </location>
</feature>
<sequence>MSRFGLPPSRPRRRPQELSLAADQRPSSFTLLTLGLQHAAMALGLSAYVLAVAKGAGLGHDETRAMLAATIITMALGTALQAWGGKLGAGALIVQIPSPFVLPLAIPILAVTGAGGMVLISVVSAIVALAVSPFAPRLRGLFPPIVTGLVVLIGGLSLVRVAFSHALGLGPDQAMDGDSLAVSGATFAIVVALSIWGGRRVKLFALLIGIAAGVATALLMGRLTGGDSLLAVPAFALPMLATPVFDVPIGAVIGVAFIALLGQIDSIGSFILMDKMDDADWRRPDLRQAGRGMQANGLGDLIGSALGGMTTATSSANIGLCHASRATTRYAGLATAAILAVIAFLPQVTMALTLIPTPVIGAIEFYAAAFLIASGMDLVASRQLDTRGVFIIGISLVCGVGILMMPGVASHAPASLHPLVGSGFIVTGLLAIVLNQIFRLGIRKTQTQAITTAPAPEIQVTEFIERMGGAWAARRDAVSRAAQAAVEAVEAIRAAGGGRMVTAITGSFDELSLDIELRHAGAPLPLVPATAPDLAALLESDDDTAIDSAMANVSGVLIQRLADRLKAGTDPATKSAFLRLHFNH</sequence>
<dbReference type="AlphaFoldDB" id="A0A418VUJ0"/>
<evidence type="ECO:0000256" key="7">
    <source>
        <dbReference type="SAM" id="MobiDB-lite"/>
    </source>
</evidence>
<comment type="caution">
    <text evidence="9">The sequence shown here is derived from an EMBL/GenBank/DDBJ whole genome shotgun (WGS) entry which is preliminary data.</text>
</comment>
<evidence type="ECO:0000313" key="10">
    <source>
        <dbReference type="Proteomes" id="UP000284605"/>
    </source>
</evidence>
<dbReference type="RefSeq" id="WP_119782834.1">
    <property type="nucleotide sequence ID" value="NZ_QYUK01000016.1"/>
</dbReference>
<evidence type="ECO:0000313" key="9">
    <source>
        <dbReference type="EMBL" id="RJF80784.1"/>
    </source>
</evidence>
<evidence type="ECO:0000256" key="8">
    <source>
        <dbReference type="SAM" id="Phobius"/>
    </source>
</evidence>
<reference evidence="9 10" key="1">
    <citation type="submission" date="2018-09" db="EMBL/GenBank/DDBJ databases">
        <authorList>
            <person name="Zhu H."/>
        </authorList>
    </citation>
    <scope>NUCLEOTIDE SEQUENCE [LARGE SCALE GENOMIC DNA]</scope>
    <source>
        <strain evidence="9 10">K1W22B-8</strain>
    </source>
</reference>
<proteinExistence type="inferred from homology"/>
<evidence type="ECO:0000256" key="3">
    <source>
        <dbReference type="ARBA" id="ARBA00022448"/>
    </source>
</evidence>
<dbReference type="GO" id="GO:0005886">
    <property type="term" value="C:plasma membrane"/>
    <property type="evidence" value="ECO:0007669"/>
    <property type="project" value="TreeGrafter"/>
</dbReference>
<keyword evidence="6 8" id="KW-0472">Membrane</keyword>
<evidence type="ECO:0000256" key="5">
    <source>
        <dbReference type="ARBA" id="ARBA00022989"/>
    </source>
</evidence>
<keyword evidence="5 8" id="KW-1133">Transmembrane helix</keyword>
<dbReference type="Pfam" id="PF00860">
    <property type="entry name" value="Xan_ur_permease"/>
    <property type="match status" value="1"/>
</dbReference>
<comment type="similarity">
    <text evidence="2">Belongs to the nucleobase:cation symporter-2 (NCS2) (TC 2.A.40) family.</text>
</comment>
<feature type="transmembrane region" description="Helical" evidence="8">
    <location>
        <begin position="203"/>
        <end position="223"/>
    </location>
</feature>
<dbReference type="InterPro" id="IPR006043">
    <property type="entry name" value="NCS2"/>
</dbReference>
<dbReference type="OrthoDB" id="9805749at2"/>
<dbReference type="NCBIfam" id="NF037981">
    <property type="entry name" value="NCS2_1"/>
    <property type="match status" value="1"/>
</dbReference>
<evidence type="ECO:0008006" key="11">
    <source>
        <dbReference type="Google" id="ProtNLM"/>
    </source>
</evidence>
<dbReference type="Proteomes" id="UP000284605">
    <property type="component" value="Unassembled WGS sequence"/>
</dbReference>
<feature type="transmembrane region" description="Helical" evidence="8">
    <location>
        <begin position="65"/>
        <end position="84"/>
    </location>
</feature>
<feature type="transmembrane region" description="Helical" evidence="8">
    <location>
        <begin position="141"/>
        <end position="159"/>
    </location>
</feature>
<feature type="transmembrane region" description="Helical" evidence="8">
    <location>
        <begin position="29"/>
        <end position="53"/>
    </location>
</feature>
<dbReference type="PANTHER" id="PTHR42810:SF4">
    <property type="entry name" value="URIC ACID TRANSPORTER UACT"/>
    <property type="match status" value="1"/>
</dbReference>
<dbReference type="EMBL" id="QYUK01000016">
    <property type="protein sequence ID" value="RJF80784.1"/>
    <property type="molecule type" value="Genomic_DNA"/>
</dbReference>
<protein>
    <recommendedName>
        <fullName evidence="11">Xanthine/uracil/vitamin C permease</fullName>
    </recommendedName>
</protein>
<feature type="transmembrane region" description="Helical" evidence="8">
    <location>
        <begin position="388"/>
        <end position="409"/>
    </location>
</feature>
<organism evidence="9 10">
    <name type="scientific">Oleomonas cavernae</name>
    <dbReference type="NCBI Taxonomy" id="2320859"/>
    <lineage>
        <taxon>Bacteria</taxon>
        <taxon>Pseudomonadati</taxon>
        <taxon>Pseudomonadota</taxon>
        <taxon>Alphaproteobacteria</taxon>
        <taxon>Acetobacterales</taxon>
        <taxon>Acetobacteraceae</taxon>
        <taxon>Oleomonas</taxon>
    </lineage>
</organism>
<comment type="subcellular location">
    <subcellularLocation>
        <location evidence="1">Membrane</location>
        <topology evidence="1">Multi-pass membrane protein</topology>
    </subcellularLocation>
</comment>
<evidence type="ECO:0000256" key="2">
    <source>
        <dbReference type="ARBA" id="ARBA00008821"/>
    </source>
</evidence>
<dbReference type="PANTHER" id="PTHR42810">
    <property type="entry name" value="PURINE PERMEASE C1399.01C-RELATED"/>
    <property type="match status" value="1"/>
</dbReference>
<keyword evidence="3" id="KW-0813">Transport</keyword>
<feature type="transmembrane region" description="Helical" evidence="8">
    <location>
        <begin position="354"/>
        <end position="376"/>
    </location>
</feature>
<evidence type="ECO:0000256" key="1">
    <source>
        <dbReference type="ARBA" id="ARBA00004141"/>
    </source>
</evidence>
<feature type="transmembrane region" description="Helical" evidence="8">
    <location>
        <begin position="104"/>
        <end position="129"/>
    </location>
</feature>
<feature type="transmembrane region" description="Helical" evidence="8">
    <location>
        <begin position="330"/>
        <end position="348"/>
    </location>
</feature>
<evidence type="ECO:0000256" key="6">
    <source>
        <dbReference type="ARBA" id="ARBA00023136"/>
    </source>
</evidence>
<feature type="transmembrane region" description="Helical" evidence="8">
    <location>
        <begin position="179"/>
        <end position="196"/>
    </location>
</feature>
<feature type="transmembrane region" description="Helical" evidence="8">
    <location>
        <begin position="415"/>
        <end position="434"/>
    </location>
</feature>
<accession>A0A418VUJ0</accession>
<dbReference type="GO" id="GO:0042907">
    <property type="term" value="F:xanthine transmembrane transporter activity"/>
    <property type="evidence" value="ECO:0007669"/>
    <property type="project" value="TreeGrafter"/>
</dbReference>
<name>A0A418VUJ0_9PROT</name>
<gene>
    <name evidence="9" type="ORF">D3874_27255</name>
</gene>
<feature type="transmembrane region" description="Helical" evidence="8">
    <location>
        <begin position="249"/>
        <end position="273"/>
    </location>
</feature>